<evidence type="ECO:0000256" key="6">
    <source>
        <dbReference type="ARBA" id="ARBA00022840"/>
    </source>
</evidence>
<dbReference type="SUPFAM" id="SSF54919">
    <property type="entry name" value="Nucleoside diphosphate kinase, NDK"/>
    <property type="match status" value="1"/>
</dbReference>
<dbReference type="InterPro" id="IPR034907">
    <property type="entry name" value="NDK-like_dom"/>
</dbReference>
<dbReference type="GO" id="GO:0004550">
    <property type="term" value="F:nucleoside diphosphate kinase activity"/>
    <property type="evidence" value="ECO:0007669"/>
    <property type="project" value="InterPro"/>
</dbReference>
<comment type="caution">
    <text evidence="11">The sequence shown here is derived from an EMBL/GenBank/DDBJ whole genome shotgun (WGS) entry which is preliminary data.</text>
</comment>
<evidence type="ECO:0000259" key="10">
    <source>
        <dbReference type="SMART" id="SM00562"/>
    </source>
</evidence>
<protein>
    <recommendedName>
        <fullName evidence="2">Nucleoside diphosphate kinase</fullName>
    </recommendedName>
</protein>
<feature type="compositionally biased region" description="Acidic residues" evidence="9">
    <location>
        <begin position="1153"/>
        <end position="1164"/>
    </location>
</feature>
<feature type="compositionally biased region" description="Basic and acidic residues" evidence="9">
    <location>
        <begin position="194"/>
        <end position="219"/>
    </location>
</feature>
<feature type="active site" description="Pros-phosphohistidine intermediate" evidence="7">
    <location>
        <position position="148"/>
    </location>
</feature>
<proteinExistence type="inferred from homology"/>
<evidence type="ECO:0000313" key="12">
    <source>
        <dbReference type="Proteomes" id="UP000716291"/>
    </source>
</evidence>
<dbReference type="PANTHER" id="PTHR46161:SF3">
    <property type="entry name" value="NUCLEOSIDE DIPHOSPHATE KINASE DDB_G0292928-RELATED"/>
    <property type="match status" value="1"/>
</dbReference>
<dbReference type="GO" id="GO:0006183">
    <property type="term" value="P:GTP biosynthetic process"/>
    <property type="evidence" value="ECO:0007669"/>
    <property type="project" value="InterPro"/>
</dbReference>
<keyword evidence="12" id="KW-1185">Reference proteome</keyword>
<evidence type="ECO:0000256" key="9">
    <source>
        <dbReference type="SAM" id="MobiDB-lite"/>
    </source>
</evidence>
<keyword evidence="6" id="KW-0067">ATP-binding</keyword>
<reference evidence="11" key="1">
    <citation type="journal article" date="2020" name="Microb. Genom.">
        <title>Genetic diversity of clinical and environmental Mucorales isolates obtained from an investigation of mucormycosis cases among solid organ transplant recipients.</title>
        <authorList>
            <person name="Nguyen M.H."/>
            <person name="Kaul D."/>
            <person name="Muto C."/>
            <person name="Cheng S.J."/>
            <person name="Richter R.A."/>
            <person name="Bruno V.M."/>
            <person name="Liu G."/>
            <person name="Beyhan S."/>
            <person name="Sundermann A.J."/>
            <person name="Mounaud S."/>
            <person name="Pasculle A.W."/>
            <person name="Nierman W.C."/>
            <person name="Driscoll E."/>
            <person name="Cumbie R."/>
            <person name="Clancy C.J."/>
            <person name="Dupont C.L."/>
        </authorList>
    </citation>
    <scope>NUCLEOTIDE SEQUENCE</scope>
    <source>
        <strain evidence="11">GL11</strain>
    </source>
</reference>
<feature type="compositionally biased region" description="Low complexity" evidence="9">
    <location>
        <begin position="977"/>
        <end position="988"/>
    </location>
</feature>
<dbReference type="Pfam" id="PF00334">
    <property type="entry name" value="NDK"/>
    <property type="match status" value="1"/>
</dbReference>
<feature type="compositionally biased region" description="Basic and acidic residues" evidence="9">
    <location>
        <begin position="677"/>
        <end position="687"/>
    </location>
</feature>
<dbReference type="InterPro" id="IPR001564">
    <property type="entry name" value="Nucleoside_diP_kinase"/>
</dbReference>
<name>A0A9P7BPD5_RHIOR</name>
<evidence type="ECO:0000256" key="3">
    <source>
        <dbReference type="ARBA" id="ARBA00022679"/>
    </source>
</evidence>
<dbReference type="PROSITE" id="PS51374">
    <property type="entry name" value="NDPK_LIKE"/>
    <property type="match status" value="1"/>
</dbReference>
<gene>
    <name evidence="11" type="ORF">G6F64_008687</name>
</gene>
<dbReference type="AlphaFoldDB" id="A0A9P7BPD5"/>
<dbReference type="GO" id="GO:0006228">
    <property type="term" value="P:UTP biosynthetic process"/>
    <property type="evidence" value="ECO:0007669"/>
    <property type="project" value="InterPro"/>
</dbReference>
<evidence type="ECO:0000256" key="2">
    <source>
        <dbReference type="ARBA" id="ARBA00017632"/>
    </source>
</evidence>
<evidence type="ECO:0000256" key="7">
    <source>
        <dbReference type="PROSITE-ProRule" id="PRU00706"/>
    </source>
</evidence>
<keyword evidence="5" id="KW-0418">Kinase</keyword>
<feature type="compositionally biased region" description="Low complexity" evidence="9">
    <location>
        <begin position="761"/>
        <end position="771"/>
    </location>
</feature>
<feature type="binding site" evidence="7">
    <location>
        <position position="87"/>
    </location>
    <ligand>
        <name>ATP</name>
        <dbReference type="ChEBI" id="CHEBI:30616"/>
    </ligand>
</feature>
<keyword evidence="3" id="KW-0808">Transferase</keyword>
<dbReference type="EMBL" id="JAANQT010001461">
    <property type="protein sequence ID" value="KAG1305062.1"/>
    <property type="molecule type" value="Genomic_DNA"/>
</dbReference>
<dbReference type="GO" id="GO:0005524">
    <property type="term" value="F:ATP binding"/>
    <property type="evidence" value="ECO:0007669"/>
    <property type="project" value="UniProtKB-KW"/>
</dbReference>
<feature type="binding site" evidence="7">
    <location>
        <position position="135"/>
    </location>
    <ligand>
        <name>ATP</name>
        <dbReference type="ChEBI" id="CHEBI:30616"/>
    </ligand>
</feature>
<evidence type="ECO:0000256" key="5">
    <source>
        <dbReference type="ARBA" id="ARBA00022777"/>
    </source>
</evidence>
<feature type="region of interest" description="Disordered" evidence="9">
    <location>
        <begin position="645"/>
        <end position="1178"/>
    </location>
</feature>
<feature type="compositionally biased region" description="Basic and acidic residues" evidence="9">
    <location>
        <begin position="272"/>
        <end position="305"/>
    </location>
</feature>
<feature type="binding site" evidence="7">
    <location>
        <position position="145"/>
    </location>
    <ligand>
        <name>ATP</name>
        <dbReference type="ChEBI" id="CHEBI:30616"/>
    </ligand>
</feature>
<comment type="similarity">
    <text evidence="1 7 8">Belongs to the NDK family.</text>
</comment>
<dbReference type="GO" id="GO:0006241">
    <property type="term" value="P:CTP biosynthetic process"/>
    <property type="evidence" value="ECO:0007669"/>
    <property type="project" value="InterPro"/>
</dbReference>
<dbReference type="PANTHER" id="PTHR46161">
    <property type="entry name" value="NUCLEOSIDE DIPHOSPHATE KINASE"/>
    <property type="match status" value="1"/>
</dbReference>
<feature type="binding site" evidence="7">
    <location>
        <position position="41"/>
    </location>
    <ligand>
        <name>ATP</name>
        <dbReference type="ChEBI" id="CHEBI:30616"/>
    </ligand>
</feature>
<feature type="compositionally biased region" description="Polar residues" evidence="9">
    <location>
        <begin position="1238"/>
        <end position="1254"/>
    </location>
</feature>
<dbReference type="Proteomes" id="UP000716291">
    <property type="component" value="Unassembled WGS sequence"/>
</dbReference>
<feature type="compositionally biased region" description="Polar residues" evidence="9">
    <location>
        <begin position="309"/>
        <end position="320"/>
    </location>
</feature>
<feature type="compositionally biased region" description="Basic and acidic residues" evidence="9">
    <location>
        <begin position="1117"/>
        <end position="1152"/>
    </location>
</feature>
<dbReference type="PRINTS" id="PR01243">
    <property type="entry name" value="NUCDPKINASE"/>
</dbReference>
<feature type="binding site" evidence="7">
    <location>
        <position position="121"/>
    </location>
    <ligand>
        <name>ATP</name>
        <dbReference type="ChEBI" id="CHEBI:30616"/>
    </ligand>
</feature>
<feature type="compositionally biased region" description="Basic and acidic residues" evidence="9">
    <location>
        <begin position="705"/>
        <end position="728"/>
    </location>
</feature>
<dbReference type="SMART" id="SM00562">
    <property type="entry name" value="NDK"/>
    <property type="match status" value="1"/>
</dbReference>
<feature type="region of interest" description="Disordered" evidence="9">
    <location>
        <begin position="193"/>
        <end position="332"/>
    </location>
</feature>
<feature type="compositionally biased region" description="Acidic residues" evidence="9">
    <location>
        <begin position="1089"/>
        <end position="1116"/>
    </location>
</feature>
<accession>A0A9P7BPD5</accession>
<feature type="domain" description="Nucleoside diphosphate kinase-like" evidence="10">
    <location>
        <begin position="33"/>
        <end position="171"/>
    </location>
</feature>
<organism evidence="11 12">
    <name type="scientific">Rhizopus oryzae</name>
    <name type="common">Mucormycosis agent</name>
    <name type="synonym">Rhizopus arrhizus var. delemar</name>
    <dbReference type="NCBI Taxonomy" id="64495"/>
    <lineage>
        <taxon>Eukaryota</taxon>
        <taxon>Fungi</taxon>
        <taxon>Fungi incertae sedis</taxon>
        <taxon>Mucoromycota</taxon>
        <taxon>Mucoromycotina</taxon>
        <taxon>Mucoromycetes</taxon>
        <taxon>Mucorales</taxon>
        <taxon>Mucorineae</taxon>
        <taxon>Rhizopodaceae</taxon>
        <taxon>Rhizopus</taxon>
    </lineage>
</organism>
<evidence type="ECO:0000313" key="11">
    <source>
        <dbReference type="EMBL" id="KAG1305062.1"/>
    </source>
</evidence>
<feature type="compositionally biased region" description="Basic and acidic residues" evidence="9">
    <location>
        <begin position="920"/>
        <end position="933"/>
    </location>
</feature>
<feature type="region of interest" description="Disordered" evidence="9">
    <location>
        <begin position="1238"/>
        <end position="1263"/>
    </location>
</feature>
<evidence type="ECO:0000256" key="8">
    <source>
        <dbReference type="RuleBase" id="RU004011"/>
    </source>
</evidence>
<feature type="compositionally biased region" description="Low complexity" evidence="9">
    <location>
        <begin position="895"/>
        <end position="909"/>
    </location>
</feature>
<feature type="compositionally biased region" description="Basic and acidic residues" evidence="9">
    <location>
        <begin position="227"/>
        <end position="254"/>
    </location>
</feature>
<sequence>MSSLEMQQTEENNSSPNKREVSEVVDVAEKNKVQETLAIIKPDAIQVKDAIIERIKKEGFKITREQEILSSKEKMCLFYREHESKPFYDDLVQWMSSSPIYAMTLEKENAVQDWRVLMGPTDSAKAKVVEQNSIRALFGTDGLHNAVHGSDCLISAEREIGLLFNNTTDKQQSDNEQDTMDQNNESIQSASLLVKDDISYEESKENTATKDDARDEISKEAIVVESNVDHKETKEKAATEEKNIQDREKSKDSNAKNNISDEEFNKNAAADNHTHKEEDIEKDATANDDACNKEHFESVGAKDDVDNSVLENTESCTEMQGNKEGDAEEPIDAFKKKQESFFTYANDNVETSVTESVENSITDLAVKGDSTPEKPNSVSDVIDTIPVQDEAAPIKIENSEKTNREPIPSEHDQDLAILEQHSQSTVVETNGEIDAAVKTATTTTIVTEVVSDEQIQNTTKDQPTDAKNDLNEDDIEILTVNESSDNNFAKKAAECTMTETVSSLQIVQNSDIVQSNTLMDAVAADVTKDSNEIKPFENNTYGEIEITKTVKQELAKEDQQDNINIYAQNKDIDEVVTKENEESKQTIVEDVIEVTIPEKDISPIEDGAVTSSEIVSAEKIVIQEVNSIETADVDAIEINNEGTAIADGVDDNQSDTAVTIDDEPGKPDEVEEEEEESHIAKDEDHLIETVVHGNDLSDMMEEASSDTHENIKSEVESDECNLAKKEQENPENQENLTDNDHFEQSTSSANSEGTDSRTISRDTSSTANSSTDNHKETKKSSAATKIKKPSSVKKDTSKTVNKKPPTTKKAESTISRLSSGKKPALSSETKKTPVKLAANSEEKKTKVKSIASGEEKKTATKPARVPRVALLATKKSTTTEADNVTEEKAKKAKTTKSAVSRLTASTAASARRKSPIGTVNEKKPGESATEQKKKTVSPSSTARTTTVKKSSVTTQHSMQESKGVHKTTITEKRSTHKTSPPNSTTTKKVISSKVSNDIHKDTAHGAGRASAASTKKEVNKKPIKKVTKSPSDGKKESASSERKRVVKKEVSNDPKKDIKESKQKKPNIEKGKKELEEHGKKEESKEDEAKEDEAKEDEAKEDEAKEDEAKEDEAKEDEEKVEKQEINKEIEENKSTEEFKEQEVVVEKKENVESGEEEKNEAEEQVSAQEEKNTANNETVIIVEDIQEKSIQEPIVQDNSADKEKELLAEHPREHSRSTEIASIRSKFESLQATTTVVTSQSKDLRSKSPTNRVSDMINRFTH</sequence>
<evidence type="ECO:0000256" key="1">
    <source>
        <dbReference type="ARBA" id="ARBA00008142"/>
    </source>
</evidence>
<feature type="compositionally biased region" description="Polar residues" evidence="9">
    <location>
        <begin position="744"/>
        <end position="753"/>
    </location>
</feature>
<feature type="compositionally biased region" description="Low complexity" evidence="9">
    <location>
        <begin position="939"/>
        <end position="954"/>
    </location>
</feature>
<keyword evidence="4" id="KW-0547">Nucleotide-binding</keyword>
<evidence type="ECO:0000256" key="4">
    <source>
        <dbReference type="ARBA" id="ARBA00022741"/>
    </source>
</evidence>
<dbReference type="Gene3D" id="3.30.70.141">
    <property type="entry name" value="Nucleoside diphosphate kinase-like domain"/>
    <property type="match status" value="1"/>
</dbReference>
<dbReference type="InterPro" id="IPR036850">
    <property type="entry name" value="NDK-like_dom_sf"/>
</dbReference>
<feature type="compositionally biased region" description="Polar residues" evidence="9">
    <location>
        <begin position="1"/>
        <end position="16"/>
    </location>
</feature>
<feature type="compositionally biased region" description="Basic and acidic residues" evidence="9">
    <location>
        <begin position="1031"/>
        <end position="1088"/>
    </location>
</feature>
<feature type="binding site" evidence="7">
    <location>
        <position position="115"/>
    </location>
    <ligand>
        <name>ATP</name>
        <dbReference type="ChEBI" id="CHEBI:30616"/>
    </ligand>
</feature>
<feature type="region of interest" description="Disordered" evidence="9">
    <location>
        <begin position="1"/>
        <end position="23"/>
    </location>
</feature>